<feature type="chain" id="PRO_5014611133" description="Transglycosylase SLT domain-containing protein" evidence="2">
    <location>
        <begin position="26"/>
        <end position="230"/>
    </location>
</feature>
<evidence type="ECO:0000313" key="4">
    <source>
        <dbReference type="Proteomes" id="UP000230956"/>
    </source>
</evidence>
<dbReference type="AlphaFoldDB" id="A0A2M7T645"/>
<proteinExistence type="predicted"/>
<organism evidence="3 4">
    <name type="scientific">Candidatus Aquicultor secundus</name>
    <dbReference type="NCBI Taxonomy" id="1973895"/>
    <lineage>
        <taxon>Bacteria</taxon>
        <taxon>Bacillati</taxon>
        <taxon>Actinomycetota</taxon>
        <taxon>Candidatus Aquicultoria</taxon>
        <taxon>Candidatus Aquicultorales</taxon>
        <taxon>Candidatus Aquicultoraceae</taxon>
        <taxon>Candidatus Aquicultor</taxon>
    </lineage>
</organism>
<evidence type="ECO:0008006" key="5">
    <source>
        <dbReference type="Google" id="ProtNLM"/>
    </source>
</evidence>
<name>A0A2M7T645_9ACTN</name>
<feature type="compositionally biased region" description="Basic residues" evidence="1">
    <location>
        <begin position="97"/>
        <end position="129"/>
    </location>
</feature>
<accession>A0A2M7T645</accession>
<dbReference type="Proteomes" id="UP000230956">
    <property type="component" value="Unassembled WGS sequence"/>
</dbReference>
<dbReference type="RefSeq" id="WP_286678294.1">
    <property type="nucleotide sequence ID" value="NZ_MNXI01000072.1"/>
</dbReference>
<comment type="caution">
    <text evidence="3">The sequence shown here is derived from an EMBL/GenBank/DDBJ whole genome shotgun (WGS) entry which is preliminary data.</text>
</comment>
<keyword evidence="2" id="KW-0732">Signal</keyword>
<evidence type="ECO:0000256" key="2">
    <source>
        <dbReference type="SAM" id="SignalP"/>
    </source>
</evidence>
<sequence length="230" mass="25138">MKNSKSLSILGFAMLLTVVMLHVSAAGSQHREAIAQVRSNSAVVTAGVSSGTNSAHSASDVSNRVVRFASLNTVADGASVSASTGLAKPYLVSSNKSSKKASHKYKKKKHKKKKRRHKKRKHSHRVRRVTVSRGAMRSCDVEVAVRRVGATYWPSKADQDALVWIYKHECVTPGVISSAGYYGLFQLGNPPGWMVLGDPASEAKAGCEYIKRRYGNPSKAMSFKKKRGWY</sequence>
<dbReference type="EMBL" id="PFNG01000217">
    <property type="protein sequence ID" value="PIZ36023.1"/>
    <property type="molecule type" value="Genomic_DNA"/>
</dbReference>
<feature type="signal peptide" evidence="2">
    <location>
        <begin position="1"/>
        <end position="25"/>
    </location>
</feature>
<protein>
    <recommendedName>
        <fullName evidence="5">Transglycosylase SLT domain-containing protein</fullName>
    </recommendedName>
</protein>
<evidence type="ECO:0000313" key="3">
    <source>
        <dbReference type="EMBL" id="PIZ36023.1"/>
    </source>
</evidence>
<evidence type="ECO:0000256" key="1">
    <source>
        <dbReference type="SAM" id="MobiDB-lite"/>
    </source>
</evidence>
<gene>
    <name evidence="3" type="ORF">COY37_09390</name>
</gene>
<feature type="region of interest" description="Disordered" evidence="1">
    <location>
        <begin position="93"/>
        <end position="129"/>
    </location>
</feature>
<reference evidence="4" key="1">
    <citation type="submission" date="2017-09" db="EMBL/GenBank/DDBJ databases">
        <title>Depth-based differentiation of microbial function through sediment-hosted aquifers and enrichment of novel symbionts in the deep terrestrial subsurface.</title>
        <authorList>
            <person name="Probst A.J."/>
            <person name="Ladd B."/>
            <person name="Jarett J.K."/>
            <person name="Geller-Mcgrath D.E."/>
            <person name="Sieber C.M.K."/>
            <person name="Emerson J.B."/>
            <person name="Anantharaman K."/>
            <person name="Thomas B.C."/>
            <person name="Malmstrom R."/>
            <person name="Stieglmeier M."/>
            <person name="Klingl A."/>
            <person name="Woyke T."/>
            <person name="Ryan C.M."/>
            <person name="Banfield J.F."/>
        </authorList>
    </citation>
    <scope>NUCLEOTIDE SEQUENCE [LARGE SCALE GENOMIC DNA]</scope>
</reference>